<dbReference type="EMBL" id="BOPG01000034">
    <property type="protein sequence ID" value="GIJ58258.1"/>
    <property type="molecule type" value="Genomic_DNA"/>
</dbReference>
<gene>
    <name evidence="1" type="ORF">Vau01_057740</name>
</gene>
<sequence length="303" mass="32282">MTFNEHLETFAGFPVVEFDAGNVPDVVDPGVVAWRLSVDYEDEPEVFLAALDALIAAFGPAVAALVIGQWGTAYEDPPPVEEIVARAGSLPNLEALFVGEMTFEECEVSWIGQDDVSKFLTAFPRITHLSNRGSTGFSAVSSPVLQSLVLESGGLPASTVRGVGASDLPALIYLELWLGTEGYGGDSGVEDLAEILGGARLPSLRYLGLRNAEHADAVAAVVASAPVVARLEVLDLSMGTLGDDGARALLGGQPLTHLRRLDLHRHYLSEEMMARVVAELPGVEVDLGDRQKDTRDRYVSVGE</sequence>
<comment type="caution">
    <text evidence="1">The sequence shown here is derived from an EMBL/GenBank/DDBJ whole genome shotgun (WGS) entry which is preliminary data.</text>
</comment>
<dbReference type="RefSeq" id="WP_203998713.1">
    <property type="nucleotide sequence ID" value="NZ_BOPG01000034.1"/>
</dbReference>
<dbReference type="Proteomes" id="UP000612585">
    <property type="component" value="Unassembled WGS sequence"/>
</dbReference>
<dbReference type="InterPro" id="IPR047722">
    <property type="entry name" value="STM4015-like"/>
</dbReference>
<accession>A0A8J4E1X0</accession>
<dbReference type="AlphaFoldDB" id="A0A8J4E1X0"/>
<organism evidence="1 2">
    <name type="scientific">Virgisporangium aurantiacum</name>
    <dbReference type="NCBI Taxonomy" id="175570"/>
    <lineage>
        <taxon>Bacteria</taxon>
        <taxon>Bacillati</taxon>
        <taxon>Actinomycetota</taxon>
        <taxon>Actinomycetes</taxon>
        <taxon>Micromonosporales</taxon>
        <taxon>Micromonosporaceae</taxon>
        <taxon>Virgisporangium</taxon>
    </lineage>
</organism>
<dbReference type="Gene3D" id="3.80.10.10">
    <property type="entry name" value="Ribonuclease Inhibitor"/>
    <property type="match status" value="1"/>
</dbReference>
<dbReference type="SUPFAM" id="SSF52047">
    <property type="entry name" value="RNI-like"/>
    <property type="match status" value="1"/>
</dbReference>
<evidence type="ECO:0000313" key="2">
    <source>
        <dbReference type="Proteomes" id="UP000612585"/>
    </source>
</evidence>
<protein>
    <recommendedName>
        <fullName evidence="3">Leucine-rich repeat domain-containing protein</fullName>
    </recommendedName>
</protein>
<dbReference type="InterPro" id="IPR032675">
    <property type="entry name" value="LRR_dom_sf"/>
</dbReference>
<evidence type="ECO:0000313" key="1">
    <source>
        <dbReference type="EMBL" id="GIJ58258.1"/>
    </source>
</evidence>
<proteinExistence type="predicted"/>
<keyword evidence="2" id="KW-1185">Reference proteome</keyword>
<dbReference type="NCBIfam" id="NF038076">
    <property type="entry name" value="fam_STM4015"/>
    <property type="match status" value="1"/>
</dbReference>
<evidence type="ECO:0008006" key="3">
    <source>
        <dbReference type="Google" id="ProtNLM"/>
    </source>
</evidence>
<reference evidence="1" key="1">
    <citation type="submission" date="2021-01" db="EMBL/GenBank/DDBJ databases">
        <title>Whole genome shotgun sequence of Virgisporangium aurantiacum NBRC 16421.</title>
        <authorList>
            <person name="Komaki H."/>
            <person name="Tamura T."/>
        </authorList>
    </citation>
    <scope>NUCLEOTIDE SEQUENCE</scope>
    <source>
        <strain evidence="1">NBRC 16421</strain>
    </source>
</reference>
<name>A0A8J4E1X0_9ACTN</name>